<feature type="compositionally biased region" description="Polar residues" evidence="5">
    <location>
        <begin position="219"/>
        <end position="229"/>
    </location>
</feature>
<feature type="compositionally biased region" description="Low complexity" evidence="5">
    <location>
        <begin position="1318"/>
        <end position="1339"/>
    </location>
</feature>
<dbReference type="SUPFAM" id="SSF57716">
    <property type="entry name" value="Glucocorticoid receptor-like (DNA-binding domain)"/>
    <property type="match status" value="1"/>
</dbReference>
<feature type="compositionally biased region" description="Low complexity" evidence="5">
    <location>
        <begin position="1352"/>
        <end position="1378"/>
    </location>
</feature>
<feature type="compositionally biased region" description="Acidic residues" evidence="5">
    <location>
        <begin position="803"/>
        <end position="817"/>
    </location>
</feature>
<dbReference type="SUPFAM" id="SSF55785">
    <property type="entry name" value="PYP-like sensor domain (PAS domain)"/>
    <property type="match status" value="1"/>
</dbReference>
<feature type="region of interest" description="Disordered" evidence="5">
    <location>
        <begin position="1149"/>
        <end position="1175"/>
    </location>
</feature>
<feature type="region of interest" description="Disordered" evidence="5">
    <location>
        <begin position="786"/>
        <end position="867"/>
    </location>
</feature>
<dbReference type="Gene3D" id="3.30.50.10">
    <property type="entry name" value="Erythroid Transcription Factor GATA-1, subunit A"/>
    <property type="match status" value="1"/>
</dbReference>
<dbReference type="InterPro" id="IPR000014">
    <property type="entry name" value="PAS"/>
</dbReference>
<dbReference type="STRING" id="1684307.A0A316TWF0"/>
<dbReference type="CDD" id="cd00130">
    <property type="entry name" value="PAS"/>
    <property type="match status" value="1"/>
</dbReference>
<dbReference type="GeneID" id="37016334"/>
<feature type="compositionally biased region" description="Polar residues" evidence="5">
    <location>
        <begin position="1154"/>
        <end position="1163"/>
    </location>
</feature>
<evidence type="ECO:0000313" key="9">
    <source>
        <dbReference type="Proteomes" id="UP000245942"/>
    </source>
</evidence>
<keyword evidence="9" id="KW-1185">Reference proteome</keyword>
<feature type="region of interest" description="Disordered" evidence="5">
    <location>
        <begin position="246"/>
        <end position="390"/>
    </location>
</feature>
<feature type="region of interest" description="Disordered" evidence="5">
    <location>
        <begin position="1215"/>
        <end position="1241"/>
    </location>
</feature>
<evidence type="ECO:0000256" key="4">
    <source>
        <dbReference type="PROSITE-ProRule" id="PRU00094"/>
    </source>
</evidence>
<feature type="compositionally biased region" description="Basic and acidic residues" evidence="5">
    <location>
        <begin position="928"/>
        <end position="937"/>
    </location>
</feature>
<dbReference type="SMART" id="SM00091">
    <property type="entry name" value="PAS"/>
    <property type="match status" value="1"/>
</dbReference>
<evidence type="ECO:0008006" key="10">
    <source>
        <dbReference type="Google" id="ProtNLM"/>
    </source>
</evidence>
<dbReference type="Pfam" id="PF00989">
    <property type="entry name" value="PAS"/>
    <property type="match status" value="1"/>
</dbReference>
<feature type="compositionally biased region" description="Low complexity" evidence="5">
    <location>
        <begin position="1016"/>
        <end position="1030"/>
    </location>
</feature>
<protein>
    <recommendedName>
        <fullName evidence="10">GATA-type domain-containing protein</fullName>
    </recommendedName>
</protein>
<dbReference type="PROSITE" id="PS00344">
    <property type="entry name" value="GATA_ZN_FINGER_1"/>
    <property type="match status" value="1"/>
</dbReference>
<dbReference type="InterPro" id="IPR052138">
    <property type="entry name" value="GATA_ZnFinger_Domain"/>
</dbReference>
<dbReference type="Gene3D" id="3.30.450.20">
    <property type="entry name" value="PAS domain"/>
    <property type="match status" value="1"/>
</dbReference>
<sequence>MDPNANQGWASAGAYPSGAQAAPSTLQGLMGSHGSNRHQQQQQPHQPPARASSSSLSHLQQQNTDPQPPVEQHDFDSISAADLDALLKQYTSAGPGGVSALDDMVSPSVNQHQRPSGGNSGLANDNSSYSIGNVDGMPFGASFQSAQSYDGRQAELTPRTQNRVLFQDEAKRHDGRAQAESSGSGSGSTALLASGLTNLDWDKIGIPEALRDSPLPSGPRSQAQQRGYTNPSDAEMMVMTSMPGIPHRISHSELSSAGATAGGGSSVGGSVSGNGSGRFGGRNSWDGTSGSPMTYSKSHIGQPSLASNMAMQQADIPPSESDASDASVGSTKRRRMTFSGGDSMHEGGRGRPGGHQNKGWPEQTDLPLEQGQGQQQQSYGAGQPLGSTLSSSAVYDPTMAATSPTFANASHHHGSVRNLDYGGYGGGPSHYTRAEPSGNNIVNSKDLEAMATESLQRASAQNQRTTDGAGHLTAMPAGGSNVMPYPQQHAQSFGHNHQSQPYSQPMPHNSPSRHHNQHAQPQLVRQRSTTAHAALPHRHDASGPGTDYAQGVTILGTGGAAPSHSTSGDARGHTMPSAASLNAQGGNAASHPPGLGSSILKGQDPASSGHAAANDFTRRKGWSNRVVDELLDFAHVLDLTGKILYATTAVQTLTGWKVEELIGTNIFQIVHPQDAPLLKRELNRALQKEGEEIVLYYRLKRNPPKTVRAAKNRRGVEAGDMNTSKETSAAGSGSSAVSSPTESSLPTDSSGIDGAAKKVKDNPAAVGEVDPDAEWITLEMTGHAYFPPLSVGQETNAPSGGEADGEEESDDGSDGETLDGTKLKQENGDEPAPASKAVKEDSVGPMSRDHKRRHSKASLPFGSPQTKTYKLPLARSTEAQCFFCSCRAYPSKSVTVLDSFLELKLENEKLRLQLEELNLTEAAAGDGGRGDHNRDDASATPMGFSTESGVFEAFGISPPMEASPDLRGADEAGSHRSPSASLLSGFDRGGPSGSSSATARTHTHPPASPHGAGELSSPSKGGASGSASREGGPDPRPPYYRSGSAIDASGEHGSSGAPGSYRNKKSKSTMPSSASSITAIRGTPVQESSSGGGGGSAGGSSLLSSAAATGDEDRVCTDCGRTDSPEWRRGPLGPKTLCNACGLRYAKKVKRRSQPSLQINPSTEVGPDGEPSYAADERGSRIVMSPTSASSATPHHHPHQLHGQAQNQVAFGNTSVGMANAGRGPPAQQQQQQQAQNFYPTMGSYNPAGMLVDDGSGYGGAGSGVGVAQMGAGSPLDMSTGMGMGMSSAGYGGQMMSSTSSSAAAAGAGAMPPPPPQQQQQQQQQQMQQQQHIVHQQQQVVQQQQQHLAQQQLQMQQQQQQLQQQFQQQQQQQQQRQMYGHGPGM</sequence>
<dbReference type="InterPro" id="IPR000679">
    <property type="entry name" value="Znf_GATA"/>
</dbReference>
<evidence type="ECO:0000256" key="1">
    <source>
        <dbReference type="ARBA" id="ARBA00022723"/>
    </source>
</evidence>
<feature type="compositionally biased region" description="Low complexity" evidence="5">
    <location>
        <begin position="724"/>
        <end position="744"/>
    </location>
</feature>
<dbReference type="NCBIfam" id="TIGR00229">
    <property type="entry name" value="sensory_box"/>
    <property type="match status" value="1"/>
</dbReference>
<gene>
    <name evidence="8" type="ORF">BCV69DRAFT_301793</name>
</gene>
<evidence type="ECO:0000259" key="6">
    <source>
        <dbReference type="PROSITE" id="PS50112"/>
    </source>
</evidence>
<feature type="region of interest" description="Disordered" evidence="5">
    <location>
        <begin position="208"/>
        <end position="229"/>
    </location>
</feature>
<dbReference type="InterPro" id="IPR035965">
    <property type="entry name" value="PAS-like_dom_sf"/>
</dbReference>
<dbReference type="PANTHER" id="PTHR47255:SF4">
    <property type="entry name" value="GATA ZINC FINGER DOMAIN-CONTAINING PROTEIN 12"/>
    <property type="match status" value="1"/>
</dbReference>
<dbReference type="RefSeq" id="XP_025344929.1">
    <property type="nucleotide sequence ID" value="XM_025494600.1"/>
</dbReference>
<evidence type="ECO:0000313" key="8">
    <source>
        <dbReference type="EMBL" id="PWN17769.1"/>
    </source>
</evidence>
<dbReference type="PROSITE" id="PS50112">
    <property type="entry name" value="PAS"/>
    <property type="match status" value="1"/>
</dbReference>
<feature type="compositionally biased region" description="Polar residues" evidence="5">
    <location>
        <begin position="285"/>
        <end position="311"/>
    </location>
</feature>
<feature type="compositionally biased region" description="Polar residues" evidence="5">
    <location>
        <begin position="577"/>
        <end position="587"/>
    </location>
</feature>
<keyword evidence="3" id="KW-0862">Zinc</keyword>
<dbReference type="InterPro" id="IPR013767">
    <property type="entry name" value="PAS_fold"/>
</dbReference>
<keyword evidence="1" id="KW-0479">Metal-binding</keyword>
<feature type="compositionally biased region" description="Low complexity" evidence="5">
    <location>
        <begin position="32"/>
        <end position="62"/>
    </location>
</feature>
<feature type="compositionally biased region" description="Low complexity" evidence="5">
    <location>
        <begin position="370"/>
        <end position="382"/>
    </location>
</feature>
<feature type="region of interest" description="Disordered" evidence="5">
    <location>
        <begin position="453"/>
        <end position="612"/>
    </location>
</feature>
<dbReference type="GO" id="GO:0008270">
    <property type="term" value="F:zinc ion binding"/>
    <property type="evidence" value="ECO:0007669"/>
    <property type="project" value="UniProtKB-KW"/>
</dbReference>
<feature type="region of interest" description="Disordered" evidence="5">
    <location>
        <begin position="1293"/>
        <end position="1339"/>
    </location>
</feature>
<reference evidence="8 9" key="1">
    <citation type="journal article" date="2018" name="Mol. Biol. Evol.">
        <title>Broad Genomic Sampling Reveals a Smut Pathogenic Ancestry of the Fungal Clade Ustilaginomycotina.</title>
        <authorList>
            <person name="Kijpornyongpan T."/>
            <person name="Mondo S.J."/>
            <person name="Barry K."/>
            <person name="Sandor L."/>
            <person name="Lee J."/>
            <person name="Lipzen A."/>
            <person name="Pangilinan J."/>
            <person name="LaButti K."/>
            <person name="Hainaut M."/>
            <person name="Henrissat B."/>
            <person name="Grigoriev I.V."/>
            <person name="Spatafora J.W."/>
            <person name="Aime M.C."/>
        </authorList>
    </citation>
    <scope>NUCLEOTIDE SEQUENCE [LARGE SCALE GENOMIC DNA]</scope>
    <source>
        <strain evidence="8 9">MCA 4718</strain>
    </source>
</reference>
<feature type="region of interest" description="Disordered" evidence="5">
    <location>
        <begin position="91"/>
        <end position="129"/>
    </location>
</feature>
<feature type="compositionally biased region" description="Polar residues" evidence="5">
    <location>
        <begin position="453"/>
        <end position="466"/>
    </location>
</feature>
<feature type="domain" description="GATA-type" evidence="7">
    <location>
        <begin position="1110"/>
        <end position="1145"/>
    </location>
</feature>
<feature type="compositionally biased region" description="Polar residues" evidence="5">
    <location>
        <begin position="518"/>
        <end position="531"/>
    </location>
</feature>
<feature type="compositionally biased region" description="Polar residues" evidence="5">
    <location>
        <begin position="488"/>
        <end position="510"/>
    </location>
</feature>
<dbReference type="OrthoDB" id="2162994at2759"/>
<dbReference type="InterPro" id="IPR013088">
    <property type="entry name" value="Znf_NHR/GATA"/>
</dbReference>
<feature type="region of interest" description="Disordered" evidence="5">
    <location>
        <begin position="706"/>
        <end position="766"/>
    </location>
</feature>
<dbReference type="SMART" id="SM00401">
    <property type="entry name" value="ZnF_GATA"/>
    <property type="match status" value="1"/>
</dbReference>
<dbReference type="Proteomes" id="UP000245942">
    <property type="component" value="Unassembled WGS sequence"/>
</dbReference>
<evidence type="ECO:0000259" key="7">
    <source>
        <dbReference type="PROSITE" id="PS50114"/>
    </source>
</evidence>
<feature type="region of interest" description="Disordered" evidence="5">
    <location>
        <begin position="923"/>
        <end position="1133"/>
    </location>
</feature>
<evidence type="ECO:0000256" key="3">
    <source>
        <dbReference type="ARBA" id="ARBA00022833"/>
    </source>
</evidence>
<feature type="compositionally biased region" description="Low complexity" evidence="5">
    <location>
        <begin position="1293"/>
        <end position="1310"/>
    </location>
</feature>
<accession>A0A316TWF0</accession>
<dbReference type="GO" id="GO:0006355">
    <property type="term" value="P:regulation of DNA-templated transcription"/>
    <property type="evidence" value="ECO:0007669"/>
    <property type="project" value="InterPro"/>
</dbReference>
<organism evidence="8 9">
    <name type="scientific">Pseudomicrostroma glucosiphilum</name>
    <dbReference type="NCBI Taxonomy" id="1684307"/>
    <lineage>
        <taxon>Eukaryota</taxon>
        <taxon>Fungi</taxon>
        <taxon>Dikarya</taxon>
        <taxon>Basidiomycota</taxon>
        <taxon>Ustilaginomycotina</taxon>
        <taxon>Exobasidiomycetes</taxon>
        <taxon>Microstromatales</taxon>
        <taxon>Microstromatales incertae sedis</taxon>
        <taxon>Pseudomicrostroma</taxon>
    </lineage>
</organism>
<feature type="region of interest" description="Disordered" evidence="5">
    <location>
        <begin position="1184"/>
        <end position="1203"/>
    </location>
</feature>
<feature type="compositionally biased region" description="Low complexity" evidence="5">
    <location>
        <begin position="181"/>
        <end position="191"/>
    </location>
</feature>
<keyword evidence="2 4" id="KW-0863">Zinc-finger</keyword>
<feature type="compositionally biased region" description="Polar residues" evidence="5">
    <location>
        <begin position="107"/>
        <end position="129"/>
    </location>
</feature>
<feature type="compositionally biased region" description="Low complexity" evidence="5">
    <location>
        <begin position="1099"/>
        <end position="1108"/>
    </location>
</feature>
<feature type="region of interest" description="Disordered" evidence="5">
    <location>
        <begin position="1"/>
        <end position="78"/>
    </location>
</feature>
<dbReference type="PANTHER" id="PTHR47255">
    <property type="entry name" value="GATA TRANSCRIPTION FACTOR 22-RELATED"/>
    <property type="match status" value="1"/>
</dbReference>
<feature type="compositionally biased region" description="Gly residues" evidence="5">
    <location>
        <begin position="260"/>
        <end position="280"/>
    </location>
</feature>
<feature type="region of interest" description="Disordered" evidence="5">
    <location>
        <begin position="171"/>
        <end position="191"/>
    </location>
</feature>
<dbReference type="EMBL" id="KZ819340">
    <property type="protein sequence ID" value="PWN17769.1"/>
    <property type="molecule type" value="Genomic_DNA"/>
</dbReference>
<name>A0A316TWF0_9BASI</name>
<evidence type="ECO:0000256" key="5">
    <source>
        <dbReference type="SAM" id="MobiDB-lite"/>
    </source>
</evidence>
<dbReference type="PROSITE" id="PS50114">
    <property type="entry name" value="GATA_ZN_FINGER_2"/>
    <property type="match status" value="1"/>
</dbReference>
<dbReference type="CDD" id="cd00202">
    <property type="entry name" value="ZnF_GATA"/>
    <property type="match status" value="1"/>
</dbReference>
<feature type="compositionally biased region" description="Basic and acidic residues" evidence="5">
    <location>
        <begin position="1111"/>
        <end position="1129"/>
    </location>
</feature>
<feature type="compositionally biased region" description="Low complexity" evidence="5">
    <location>
        <begin position="1227"/>
        <end position="1236"/>
    </location>
</feature>
<dbReference type="Pfam" id="PF00320">
    <property type="entry name" value="GATA"/>
    <property type="match status" value="1"/>
</dbReference>
<feature type="domain" description="PAS" evidence="6">
    <location>
        <begin position="625"/>
        <end position="689"/>
    </location>
</feature>
<dbReference type="GO" id="GO:0043565">
    <property type="term" value="F:sequence-specific DNA binding"/>
    <property type="evidence" value="ECO:0007669"/>
    <property type="project" value="InterPro"/>
</dbReference>
<proteinExistence type="predicted"/>
<evidence type="ECO:0000256" key="2">
    <source>
        <dbReference type="ARBA" id="ARBA00022771"/>
    </source>
</evidence>
<feature type="region of interest" description="Disordered" evidence="5">
    <location>
        <begin position="1352"/>
        <end position="1385"/>
    </location>
</feature>